<reference evidence="2 3" key="1">
    <citation type="journal article" date="2024" name="Science">
        <title>Giant polyketide synthase enzymes in the biosynthesis of giant marine polyether toxins.</title>
        <authorList>
            <person name="Fallon T.R."/>
            <person name="Shende V.V."/>
            <person name="Wierzbicki I.H."/>
            <person name="Pendleton A.L."/>
            <person name="Watervoot N.F."/>
            <person name="Auber R.P."/>
            <person name="Gonzalez D.J."/>
            <person name="Wisecaver J.H."/>
            <person name="Moore B.S."/>
        </authorList>
    </citation>
    <scope>NUCLEOTIDE SEQUENCE [LARGE SCALE GENOMIC DNA]</scope>
    <source>
        <strain evidence="2 3">12B1</strain>
    </source>
</reference>
<gene>
    <name evidence="2" type="ORF">AB1Y20_006149</name>
</gene>
<name>A0AB34J352_PRYPA</name>
<comment type="caution">
    <text evidence="2">The sequence shown here is derived from an EMBL/GenBank/DDBJ whole genome shotgun (WGS) entry which is preliminary data.</text>
</comment>
<accession>A0AB34J352</accession>
<feature type="region of interest" description="Disordered" evidence="1">
    <location>
        <begin position="1"/>
        <end position="20"/>
    </location>
</feature>
<feature type="compositionally biased region" description="Basic and acidic residues" evidence="1">
    <location>
        <begin position="272"/>
        <end position="293"/>
    </location>
</feature>
<proteinExistence type="predicted"/>
<dbReference type="Proteomes" id="UP001515480">
    <property type="component" value="Unassembled WGS sequence"/>
</dbReference>
<protein>
    <submittedName>
        <fullName evidence="2">Uncharacterized protein</fullName>
    </submittedName>
</protein>
<dbReference type="AlphaFoldDB" id="A0AB34J352"/>
<sequence length="293" mass="31947">MSRRVGQEPPHSSEITTAASAPTSLQIPDAHASTNGVMPVTPRGMRTPRLVAAGKKRVSALKWRNGLEASLSYVATVLQKAGETSPEELVGGWPTLVGDCVSSSIRERFLVLTSAALYRIQLRSDGRSVHACEHVPLGAIHRVFVSKGRLMICERITAKGTWEKFLQLLTKDEPHDARPWREGSQIIVSRWYAPVVDEDDDTAVRAMLSAIELHLPEGARGRRSSETVSVWTVCSTPPLTPSPTPDAHDEQLTALPGNLQASTFDSWGSGRRPSDKYKVADHDPCSDDAMHTG</sequence>
<feature type="region of interest" description="Disordered" evidence="1">
    <location>
        <begin position="258"/>
        <end position="293"/>
    </location>
</feature>
<organism evidence="2 3">
    <name type="scientific">Prymnesium parvum</name>
    <name type="common">Toxic golden alga</name>
    <dbReference type="NCBI Taxonomy" id="97485"/>
    <lineage>
        <taxon>Eukaryota</taxon>
        <taxon>Haptista</taxon>
        <taxon>Haptophyta</taxon>
        <taxon>Prymnesiophyceae</taxon>
        <taxon>Prymnesiales</taxon>
        <taxon>Prymnesiaceae</taxon>
        <taxon>Prymnesium</taxon>
    </lineage>
</organism>
<evidence type="ECO:0000256" key="1">
    <source>
        <dbReference type="SAM" id="MobiDB-lite"/>
    </source>
</evidence>
<dbReference type="EMBL" id="JBGBPQ010000014">
    <property type="protein sequence ID" value="KAL1511346.1"/>
    <property type="molecule type" value="Genomic_DNA"/>
</dbReference>
<evidence type="ECO:0000313" key="3">
    <source>
        <dbReference type="Proteomes" id="UP001515480"/>
    </source>
</evidence>
<evidence type="ECO:0000313" key="2">
    <source>
        <dbReference type="EMBL" id="KAL1511346.1"/>
    </source>
</evidence>
<keyword evidence="3" id="KW-1185">Reference proteome</keyword>